<dbReference type="AlphaFoldDB" id="A0A0L0RZ12"/>
<reference evidence="2 3" key="1">
    <citation type="submission" date="2009-11" db="EMBL/GenBank/DDBJ databases">
        <title>Annotation of Allomyces macrogynus ATCC 38327.</title>
        <authorList>
            <consortium name="The Broad Institute Genome Sequencing Platform"/>
            <person name="Russ C."/>
            <person name="Cuomo C."/>
            <person name="Burger G."/>
            <person name="Gray M.W."/>
            <person name="Holland P.W.H."/>
            <person name="King N."/>
            <person name="Lang F.B.F."/>
            <person name="Roger A.J."/>
            <person name="Ruiz-Trillo I."/>
            <person name="Young S.K."/>
            <person name="Zeng Q."/>
            <person name="Gargeya S."/>
            <person name="Fitzgerald M."/>
            <person name="Haas B."/>
            <person name="Abouelleil A."/>
            <person name="Alvarado L."/>
            <person name="Arachchi H.M."/>
            <person name="Berlin A."/>
            <person name="Chapman S.B."/>
            <person name="Gearin G."/>
            <person name="Goldberg J."/>
            <person name="Griggs A."/>
            <person name="Gujja S."/>
            <person name="Hansen M."/>
            <person name="Heiman D."/>
            <person name="Howarth C."/>
            <person name="Larimer J."/>
            <person name="Lui A."/>
            <person name="MacDonald P.J.P."/>
            <person name="McCowen C."/>
            <person name="Montmayeur A."/>
            <person name="Murphy C."/>
            <person name="Neiman D."/>
            <person name="Pearson M."/>
            <person name="Priest M."/>
            <person name="Roberts A."/>
            <person name="Saif S."/>
            <person name="Shea T."/>
            <person name="Sisk P."/>
            <person name="Stolte C."/>
            <person name="Sykes S."/>
            <person name="Wortman J."/>
            <person name="Nusbaum C."/>
            <person name="Birren B."/>
        </authorList>
    </citation>
    <scope>NUCLEOTIDE SEQUENCE [LARGE SCALE GENOMIC DNA]</scope>
    <source>
        <strain evidence="2 3">ATCC 38327</strain>
    </source>
</reference>
<evidence type="ECO:0000313" key="2">
    <source>
        <dbReference type="EMBL" id="KNE55647.1"/>
    </source>
</evidence>
<name>A0A0L0RZ12_ALLM3</name>
<feature type="transmembrane region" description="Helical" evidence="1">
    <location>
        <begin position="16"/>
        <end position="34"/>
    </location>
</feature>
<dbReference type="EMBL" id="GG745329">
    <property type="protein sequence ID" value="KNE55647.1"/>
    <property type="molecule type" value="Genomic_DNA"/>
</dbReference>
<keyword evidence="3" id="KW-1185">Reference proteome</keyword>
<evidence type="ECO:0000256" key="1">
    <source>
        <dbReference type="SAM" id="Phobius"/>
    </source>
</evidence>
<keyword evidence="1" id="KW-1133">Transmembrane helix</keyword>
<gene>
    <name evidence="2" type="ORF">AMAG_01534</name>
</gene>
<protein>
    <submittedName>
        <fullName evidence="2">Uncharacterized protein</fullName>
    </submittedName>
</protein>
<evidence type="ECO:0000313" key="3">
    <source>
        <dbReference type="Proteomes" id="UP000054350"/>
    </source>
</evidence>
<reference evidence="3" key="2">
    <citation type="submission" date="2009-11" db="EMBL/GenBank/DDBJ databases">
        <title>The Genome Sequence of Allomyces macrogynus strain ATCC 38327.</title>
        <authorList>
            <consortium name="The Broad Institute Genome Sequencing Platform"/>
            <person name="Russ C."/>
            <person name="Cuomo C."/>
            <person name="Shea T."/>
            <person name="Young S.K."/>
            <person name="Zeng Q."/>
            <person name="Koehrsen M."/>
            <person name="Haas B."/>
            <person name="Borodovsky M."/>
            <person name="Guigo R."/>
            <person name="Alvarado L."/>
            <person name="Berlin A."/>
            <person name="Borenstein D."/>
            <person name="Chen Z."/>
            <person name="Engels R."/>
            <person name="Freedman E."/>
            <person name="Gellesch M."/>
            <person name="Goldberg J."/>
            <person name="Griggs A."/>
            <person name="Gujja S."/>
            <person name="Heiman D."/>
            <person name="Hepburn T."/>
            <person name="Howarth C."/>
            <person name="Jen D."/>
            <person name="Larson L."/>
            <person name="Lewis B."/>
            <person name="Mehta T."/>
            <person name="Park D."/>
            <person name="Pearson M."/>
            <person name="Roberts A."/>
            <person name="Saif S."/>
            <person name="Shenoy N."/>
            <person name="Sisk P."/>
            <person name="Stolte C."/>
            <person name="Sykes S."/>
            <person name="Walk T."/>
            <person name="White J."/>
            <person name="Yandava C."/>
            <person name="Burger G."/>
            <person name="Gray M.W."/>
            <person name="Holland P.W.H."/>
            <person name="King N."/>
            <person name="Lang F.B.F."/>
            <person name="Roger A.J."/>
            <person name="Ruiz-Trillo I."/>
            <person name="Lander E."/>
            <person name="Nusbaum C."/>
        </authorList>
    </citation>
    <scope>NUCLEOTIDE SEQUENCE [LARGE SCALE GENOMIC DNA]</scope>
    <source>
        <strain evidence="3">ATCC 38327</strain>
    </source>
</reference>
<feature type="transmembrane region" description="Helical" evidence="1">
    <location>
        <begin position="149"/>
        <end position="166"/>
    </location>
</feature>
<sequence length="302" mass="32545">MGWFYDPNNLSDQLRAFSLFLHFCGIIAIIVLLKECVPQAVKGRQVFWIVSMIACLFLLATSLLEIVYTLTRISQFTWLPWLRITSIGGDITVRLGTLDSYFPYATAIVWIVLLVSLGCASAVRVLKQMYGNHVPVPEDRVNARQGEQVLSFIAFLIVQLFNLAVTRREVILSFPPPVAVDIAYLIALIVSMISANTAGITHMVVTLNRFAPTVEAVIFFVFSIKQTRKLVRSNNAKSGLATSPSTSALVHGGTRASMSASATVSASALPLANVCVAAAGAPPAGKVGGESFMAADVKKPLG</sequence>
<keyword evidence="1" id="KW-0812">Transmembrane</keyword>
<feature type="transmembrane region" description="Helical" evidence="1">
    <location>
        <begin position="101"/>
        <end position="123"/>
    </location>
</feature>
<organism evidence="2 3">
    <name type="scientific">Allomyces macrogynus (strain ATCC 38327)</name>
    <name type="common">Allomyces javanicus var. macrogynus</name>
    <dbReference type="NCBI Taxonomy" id="578462"/>
    <lineage>
        <taxon>Eukaryota</taxon>
        <taxon>Fungi</taxon>
        <taxon>Fungi incertae sedis</taxon>
        <taxon>Blastocladiomycota</taxon>
        <taxon>Blastocladiomycetes</taxon>
        <taxon>Blastocladiales</taxon>
        <taxon>Blastocladiaceae</taxon>
        <taxon>Allomyces</taxon>
    </lineage>
</organism>
<accession>A0A0L0RZ12</accession>
<proteinExistence type="predicted"/>
<dbReference type="Proteomes" id="UP000054350">
    <property type="component" value="Unassembled WGS sequence"/>
</dbReference>
<dbReference type="OrthoDB" id="5563691at2759"/>
<feature type="transmembrane region" description="Helical" evidence="1">
    <location>
        <begin position="46"/>
        <end position="70"/>
    </location>
</feature>
<keyword evidence="1" id="KW-0472">Membrane</keyword>
<feature type="transmembrane region" description="Helical" evidence="1">
    <location>
        <begin position="178"/>
        <end position="200"/>
    </location>
</feature>
<dbReference type="VEuPathDB" id="FungiDB:AMAG_01534"/>